<dbReference type="Proteomes" id="UP000638353">
    <property type="component" value="Unassembled WGS sequence"/>
</dbReference>
<gene>
    <name evidence="1" type="ORF">GCM10010334_71410</name>
</gene>
<reference evidence="1" key="1">
    <citation type="journal article" date="2014" name="Int. J. Syst. Evol. Microbiol.">
        <title>Complete genome sequence of Corynebacterium casei LMG S-19264T (=DSM 44701T), isolated from a smear-ripened cheese.</title>
        <authorList>
            <consortium name="US DOE Joint Genome Institute (JGI-PGF)"/>
            <person name="Walter F."/>
            <person name="Albersmeier A."/>
            <person name="Kalinowski J."/>
            <person name="Ruckert C."/>
        </authorList>
    </citation>
    <scope>NUCLEOTIDE SEQUENCE</scope>
    <source>
        <strain evidence="1">JCM 4637</strain>
    </source>
</reference>
<sequence>MRAATVTSRQRSDPVPVEWGRGVRRWKAQAPGRIRLAPAPGCQAMPSAAASVFSVFRTTFQYWENEGDVPHIEVGTT</sequence>
<protein>
    <submittedName>
        <fullName evidence="1">Uncharacterized protein</fullName>
    </submittedName>
</protein>
<proteinExistence type="predicted"/>
<organism evidence="1 2">
    <name type="scientific">Streptomyces finlayi</name>
    <dbReference type="NCBI Taxonomy" id="67296"/>
    <lineage>
        <taxon>Bacteria</taxon>
        <taxon>Bacillati</taxon>
        <taxon>Actinomycetota</taxon>
        <taxon>Actinomycetes</taxon>
        <taxon>Kitasatosporales</taxon>
        <taxon>Streptomycetaceae</taxon>
        <taxon>Streptomyces</taxon>
    </lineage>
</organism>
<name>A0A918X569_9ACTN</name>
<accession>A0A918X569</accession>
<dbReference type="EMBL" id="BMVC01000019">
    <property type="protein sequence ID" value="GHD13359.1"/>
    <property type="molecule type" value="Genomic_DNA"/>
</dbReference>
<comment type="caution">
    <text evidence="1">The sequence shown here is derived from an EMBL/GenBank/DDBJ whole genome shotgun (WGS) entry which is preliminary data.</text>
</comment>
<dbReference type="AlphaFoldDB" id="A0A918X569"/>
<evidence type="ECO:0000313" key="1">
    <source>
        <dbReference type="EMBL" id="GHD13359.1"/>
    </source>
</evidence>
<evidence type="ECO:0000313" key="2">
    <source>
        <dbReference type="Proteomes" id="UP000638353"/>
    </source>
</evidence>
<reference evidence="1" key="2">
    <citation type="submission" date="2020-09" db="EMBL/GenBank/DDBJ databases">
        <authorList>
            <person name="Sun Q."/>
            <person name="Ohkuma M."/>
        </authorList>
    </citation>
    <scope>NUCLEOTIDE SEQUENCE</scope>
    <source>
        <strain evidence="1">JCM 4637</strain>
    </source>
</reference>